<evidence type="ECO:0000313" key="2">
    <source>
        <dbReference type="EMBL" id="CAL1408198.1"/>
    </source>
</evidence>
<evidence type="ECO:0000256" key="1">
    <source>
        <dbReference type="SAM" id="MobiDB-lite"/>
    </source>
</evidence>
<dbReference type="EMBL" id="OZ034821">
    <property type="protein sequence ID" value="CAL1408198.1"/>
    <property type="molecule type" value="Genomic_DNA"/>
</dbReference>
<name>A0AAV2GBU8_9ROSI</name>
<proteinExistence type="predicted"/>
<feature type="region of interest" description="Disordered" evidence="1">
    <location>
        <begin position="32"/>
        <end position="57"/>
    </location>
</feature>
<accession>A0AAV2GBU8</accession>
<evidence type="ECO:0000313" key="3">
    <source>
        <dbReference type="Proteomes" id="UP001497516"/>
    </source>
</evidence>
<reference evidence="2 3" key="1">
    <citation type="submission" date="2024-04" db="EMBL/GenBank/DDBJ databases">
        <authorList>
            <person name="Fracassetti M."/>
        </authorList>
    </citation>
    <scope>NUCLEOTIDE SEQUENCE [LARGE SCALE GENOMIC DNA]</scope>
</reference>
<sequence length="121" mass="14022">MRRHRREGKERWVCSPNHHIFPLLCRRRWKNPEPSRTHRSPFRTQHPIGRLSLPLDSRSGSMQLPCAAALSSSRGQIRRDAVSHPQRFSVSLDGGEWEGYDEMAAGWLPEIWIKRGGTRIS</sequence>
<dbReference type="Proteomes" id="UP001497516">
    <property type="component" value="Chromosome 8"/>
</dbReference>
<protein>
    <submittedName>
        <fullName evidence="2">Uncharacterized protein</fullName>
    </submittedName>
</protein>
<keyword evidence="3" id="KW-1185">Reference proteome</keyword>
<dbReference type="AlphaFoldDB" id="A0AAV2GBU8"/>
<gene>
    <name evidence="2" type="ORF">LTRI10_LOCUS47813</name>
</gene>
<organism evidence="2 3">
    <name type="scientific">Linum trigynum</name>
    <dbReference type="NCBI Taxonomy" id="586398"/>
    <lineage>
        <taxon>Eukaryota</taxon>
        <taxon>Viridiplantae</taxon>
        <taxon>Streptophyta</taxon>
        <taxon>Embryophyta</taxon>
        <taxon>Tracheophyta</taxon>
        <taxon>Spermatophyta</taxon>
        <taxon>Magnoliopsida</taxon>
        <taxon>eudicotyledons</taxon>
        <taxon>Gunneridae</taxon>
        <taxon>Pentapetalae</taxon>
        <taxon>rosids</taxon>
        <taxon>fabids</taxon>
        <taxon>Malpighiales</taxon>
        <taxon>Linaceae</taxon>
        <taxon>Linum</taxon>
    </lineage>
</organism>